<accession>A0AAV0AHV2</accession>
<dbReference type="Proteomes" id="UP001153365">
    <property type="component" value="Unassembled WGS sequence"/>
</dbReference>
<name>A0AAV0AHV2_PHAPC</name>
<dbReference type="EMBL" id="CALTRL010000143">
    <property type="protein sequence ID" value="CAH7666641.1"/>
    <property type="molecule type" value="Genomic_DNA"/>
</dbReference>
<organism evidence="2 3">
    <name type="scientific">Phakopsora pachyrhizi</name>
    <name type="common">Asian soybean rust disease fungus</name>
    <dbReference type="NCBI Taxonomy" id="170000"/>
    <lineage>
        <taxon>Eukaryota</taxon>
        <taxon>Fungi</taxon>
        <taxon>Dikarya</taxon>
        <taxon>Basidiomycota</taxon>
        <taxon>Pucciniomycotina</taxon>
        <taxon>Pucciniomycetes</taxon>
        <taxon>Pucciniales</taxon>
        <taxon>Phakopsoraceae</taxon>
        <taxon>Phakopsora</taxon>
    </lineage>
</organism>
<feature type="signal peptide" evidence="1">
    <location>
        <begin position="1"/>
        <end position="23"/>
    </location>
</feature>
<comment type="caution">
    <text evidence="2">The sequence shown here is derived from an EMBL/GenBank/DDBJ whole genome shotgun (WGS) entry which is preliminary data.</text>
</comment>
<proteinExistence type="predicted"/>
<gene>
    <name evidence="2" type="ORF">PPACK8108_LOCUS990</name>
</gene>
<evidence type="ECO:0000313" key="2">
    <source>
        <dbReference type="EMBL" id="CAH7666641.1"/>
    </source>
</evidence>
<sequence>MKLSTAFFIILVILLGALGVASSASDFEHHEFLRRKEKKFVLNETENSSNKSVDLTKTGYYSKNCYGPRESEILIEDCLKLQDNIKNNTEIIKCGPACSMYVHYKSCAVFLMVMESAKKDYRISTYSLNDTIAGTLRNCHKNKKEKKFTGGWYSFNTPENIEWEKQNPSSSDYPPIITAVAATPT</sequence>
<evidence type="ECO:0000313" key="3">
    <source>
        <dbReference type="Proteomes" id="UP001153365"/>
    </source>
</evidence>
<reference evidence="2" key="1">
    <citation type="submission" date="2022-06" db="EMBL/GenBank/DDBJ databases">
        <authorList>
            <consortium name="SYNGENTA / RWTH Aachen University"/>
        </authorList>
    </citation>
    <scope>NUCLEOTIDE SEQUENCE</scope>
</reference>
<protein>
    <submittedName>
        <fullName evidence="2">Expressed protein</fullName>
    </submittedName>
</protein>
<keyword evidence="3" id="KW-1185">Reference proteome</keyword>
<keyword evidence="1" id="KW-0732">Signal</keyword>
<dbReference type="AlphaFoldDB" id="A0AAV0AHV2"/>
<feature type="chain" id="PRO_5043673085" evidence="1">
    <location>
        <begin position="24"/>
        <end position="185"/>
    </location>
</feature>
<evidence type="ECO:0000256" key="1">
    <source>
        <dbReference type="SAM" id="SignalP"/>
    </source>
</evidence>